<feature type="non-terminal residue" evidence="5">
    <location>
        <position position="184"/>
    </location>
</feature>
<dbReference type="PANTHER" id="PTHR43261">
    <property type="entry name" value="TRANSLATION ELONGATION FACTOR G-RELATED"/>
    <property type="match status" value="1"/>
</dbReference>
<evidence type="ECO:0000256" key="2">
    <source>
        <dbReference type="ARBA" id="ARBA00022917"/>
    </source>
</evidence>
<reference evidence="5" key="1">
    <citation type="journal article" date="2015" name="Nature">
        <title>Complex archaea that bridge the gap between prokaryotes and eukaryotes.</title>
        <authorList>
            <person name="Spang A."/>
            <person name="Saw J.H."/>
            <person name="Jorgensen S.L."/>
            <person name="Zaremba-Niedzwiedzka K."/>
            <person name="Martijn J."/>
            <person name="Lind A.E."/>
            <person name="van Eijk R."/>
            <person name="Schleper C."/>
            <person name="Guy L."/>
            <person name="Ettema T.J."/>
        </authorList>
    </citation>
    <scope>NUCLEOTIDE SEQUENCE</scope>
</reference>
<name>A0A0F8X2H4_9ZZZZ</name>
<dbReference type="GO" id="GO:0005525">
    <property type="term" value="F:GTP binding"/>
    <property type="evidence" value="ECO:0007669"/>
    <property type="project" value="UniProtKB-KW"/>
</dbReference>
<dbReference type="EMBL" id="LAZR01065688">
    <property type="protein sequence ID" value="KKK55040.1"/>
    <property type="molecule type" value="Genomic_DNA"/>
</dbReference>
<keyword evidence="2" id="KW-0648">Protein biosynthesis</keyword>
<evidence type="ECO:0000259" key="4">
    <source>
        <dbReference type="SMART" id="SM00838"/>
    </source>
</evidence>
<keyword evidence="1" id="KW-0547">Nucleotide-binding</keyword>
<dbReference type="PANTHER" id="PTHR43261:SF1">
    <property type="entry name" value="RIBOSOME-RELEASING FACTOR 2, MITOCHONDRIAL"/>
    <property type="match status" value="1"/>
</dbReference>
<accession>A0A0F8X2H4</accession>
<dbReference type="InterPro" id="IPR035649">
    <property type="entry name" value="EFG_V"/>
</dbReference>
<evidence type="ECO:0000313" key="5">
    <source>
        <dbReference type="EMBL" id="KKK55040.1"/>
    </source>
</evidence>
<dbReference type="InterPro" id="IPR000640">
    <property type="entry name" value="EFG_V-like"/>
</dbReference>
<dbReference type="Gene3D" id="3.30.70.870">
    <property type="entry name" value="Elongation Factor G (Translational Gtpase), domain 3"/>
    <property type="match status" value="1"/>
</dbReference>
<feature type="domain" description="Elongation factor EFG" evidence="4">
    <location>
        <begin position="104"/>
        <end position="183"/>
    </location>
</feature>
<proteinExistence type="predicted"/>
<dbReference type="GO" id="GO:0006412">
    <property type="term" value="P:translation"/>
    <property type="evidence" value="ECO:0007669"/>
    <property type="project" value="UniProtKB-KW"/>
</dbReference>
<evidence type="ECO:0000256" key="1">
    <source>
        <dbReference type="ARBA" id="ARBA00022741"/>
    </source>
</evidence>
<comment type="caution">
    <text evidence="5">The sequence shown here is derived from an EMBL/GenBank/DDBJ whole genome shotgun (WGS) entry which is preliminary data.</text>
</comment>
<sequence length="184" mass="20627">METFKGNYFGPVIWASIEPKIIEDYEDLANATINIGKQDNTIVIKTIKPDETYPLGLVCVNTMGELHLELTINKILNSIGLGYSSVTISEPKVFYLKTEFGGTLEPIMDMEVKIPNYYSSKIERDLDKRMAHIAERVCGFNYTTIKVFVPLANIIGYVTYLRGTTKGFGKSTITPSHYARVGVE</sequence>
<dbReference type="GO" id="GO:0032790">
    <property type="term" value="P:ribosome disassembly"/>
    <property type="evidence" value="ECO:0007669"/>
    <property type="project" value="TreeGrafter"/>
</dbReference>
<dbReference type="SMART" id="SM00838">
    <property type="entry name" value="EFG_C"/>
    <property type="match status" value="1"/>
</dbReference>
<dbReference type="Pfam" id="PF00679">
    <property type="entry name" value="EFG_C"/>
    <property type="match status" value="1"/>
</dbReference>
<evidence type="ECO:0000256" key="3">
    <source>
        <dbReference type="ARBA" id="ARBA00023134"/>
    </source>
</evidence>
<dbReference type="AlphaFoldDB" id="A0A0F8X2H4"/>
<dbReference type="Gene3D" id="3.30.70.240">
    <property type="match status" value="1"/>
</dbReference>
<dbReference type="InterPro" id="IPR035647">
    <property type="entry name" value="EFG_III/V"/>
</dbReference>
<organism evidence="5">
    <name type="scientific">marine sediment metagenome</name>
    <dbReference type="NCBI Taxonomy" id="412755"/>
    <lineage>
        <taxon>unclassified sequences</taxon>
        <taxon>metagenomes</taxon>
        <taxon>ecological metagenomes</taxon>
    </lineage>
</organism>
<dbReference type="SUPFAM" id="SSF54980">
    <property type="entry name" value="EF-G C-terminal domain-like"/>
    <property type="match status" value="1"/>
</dbReference>
<gene>
    <name evidence="5" type="ORF">LCGC14_3078600</name>
</gene>
<protein>
    <recommendedName>
        <fullName evidence="4">Elongation factor EFG domain-containing protein</fullName>
    </recommendedName>
</protein>
<keyword evidence="3" id="KW-0342">GTP-binding</keyword>
<dbReference type="CDD" id="cd03713">
    <property type="entry name" value="EFG_mtEFG_C"/>
    <property type="match status" value="1"/>
</dbReference>